<keyword evidence="1" id="KW-1133">Transmembrane helix</keyword>
<feature type="transmembrane region" description="Helical" evidence="1">
    <location>
        <begin position="39"/>
        <end position="57"/>
    </location>
</feature>
<dbReference type="Pfam" id="PF04240">
    <property type="entry name" value="Caroten_synth"/>
    <property type="match status" value="1"/>
</dbReference>
<proteinExistence type="predicted"/>
<comment type="caution">
    <text evidence="2">The sequence shown here is derived from an EMBL/GenBank/DDBJ whole genome shotgun (WGS) entry which is preliminary data.</text>
</comment>
<gene>
    <name evidence="2" type="ORF">ENV17_02070</name>
</gene>
<feature type="transmembrane region" description="Helical" evidence="1">
    <location>
        <begin position="173"/>
        <end position="189"/>
    </location>
</feature>
<sequence>MLRGLLEPQAVVSRVTYSSVVLALGFTSSYAFTALGARAVGEAALLLATLASLALSVREWRGAPLLVLSGMLAGFFSELAGLSLGLPFGRYTYLKFEEARLLGVPVPVVFAWGIYLYVSYLASIALAAGRRARLLLAPALMVLLDLAVDPVMVEAGFWRWYGGGPWFGIPTENFAGWYLVSLASCALYARLSGGEPGRGNPLLFLPYLSAYLVLFHMAGRASILPVSLSFAAASLIFGVAVARYARGILATAGFSQAP</sequence>
<reference evidence="2" key="1">
    <citation type="journal article" date="2020" name="mSystems">
        <title>Genome- and Community-Level Interaction Insights into Carbon Utilization and Element Cycling Functions of Hydrothermarchaeota in Hydrothermal Sediment.</title>
        <authorList>
            <person name="Zhou Z."/>
            <person name="Liu Y."/>
            <person name="Xu W."/>
            <person name="Pan J."/>
            <person name="Luo Z.H."/>
            <person name="Li M."/>
        </authorList>
    </citation>
    <scope>NUCLEOTIDE SEQUENCE [LARGE SCALE GENOMIC DNA]</scope>
    <source>
        <strain evidence="2">SpSt-735</strain>
    </source>
</reference>
<protein>
    <submittedName>
        <fullName evidence="2">Carotenoid biosynthesis protein</fullName>
    </submittedName>
</protein>
<dbReference type="EMBL" id="DTFI01000057">
    <property type="protein sequence ID" value="HGI43159.1"/>
    <property type="molecule type" value="Genomic_DNA"/>
</dbReference>
<keyword evidence="1" id="KW-0472">Membrane</keyword>
<feature type="transmembrane region" description="Helical" evidence="1">
    <location>
        <begin position="224"/>
        <end position="245"/>
    </location>
</feature>
<organism evidence="2">
    <name type="scientific">Thermofilum pendens</name>
    <dbReference type="NCBI Taxonomy" id="2269"/>
    <lineage>
        <taxon>Archaea</taxon>
        <taxon>Thermoproteota</taxon>
        <taxon>Thermoprotei</taxon>
        <taxon>Thermofilales</taxon>
        <taxon>Thermofilaceae</taxon>
        <taxon>Thermofilum</taxon>
    </lineage>
</organism>
<name>A0A7C4B9Y4_THEPE</name>
<keyword evidence="1" id="KW-0812">Transmembrane</keyword>
<feature type="transmembrane region" description="Helical" evidence="1">
    <location>
        <begin position="64"/>
        <end position="86"/>
    </location>
</feature>
<dbReference type="PANTHER" id="PTHR39419:SF1">
    <property type="entry name" value="SLL0814 PROTEIN"/>
    <property type="match status" value="1"/>
</dbReference>
<evidence type="ECO:0000256" key="1">
    <source>
        <dbReference type="SAM" id="Phobius"/>
    </source>
</evidence>
<dbReference type="PANTHER" id="PTHR39419">
    <property type="entry name" value="SLL0814 PROTEIN"/>
    <property type="match status" value="1"/>
</dbReference>
<feature type="transmembrane region" description="Helical" evidence="1">
    <location>
        <begin position="134"/>
        <end position="153"/>
    </location>
</feature>
<feature type="transmembrane region" description="Helical" evidence="1">
    <location>
        <begin position="106"/>
        <end position="127"/>
    </location>
</feature>
<accession>A0A7C4B9Y4</accession>
<feature type="transmembrane region" description="Helical" evidence="1">
    <location>
        <begin position="201"/>
        <end position="218"/>
    </location>
</feature>
<evidence type="ECO:0000313" key="2">
    <source>
        <dbReference type="EMBL" id="HGI43159.1"/>
    </source>
</evidence>
<dbReference type="InterPro" id="IPR007354">
    <property type="entry name" value="CruF-like"/>
</dbReference>
<dbReference type="AlphaFoldDB" id="A0A7C4B9Y4"/>